<evidence type="ECO:0000313" key="1">
    <source>
        <dbReference type="EMBL" id="KAF0751667.1"/>
    </source>
</evidence>
<accession>A0A6G0Y9B3</accession>
<reference evidence="1 2" key="1">
    <citation type="submission" date="2019-08" db="EMBL/GenBank/DDBJ databases">
        <title>Whole genome of Aphis craccivora.</title>
        <authorList>
            <person name="Voronova N.V."/>
            <person name="Shulinski R.S."/>
            <person name="Bandarenka Y.V."/>
            <person name="Zhorov D.G."/>
            <person name="Warner D."/>
        </authorList>
    </citation>
    <scope>NUCLEOTIDE SEQUENCE [LARGE SCALE GENOMIC DNA]</scope>
    <source>
        <strain evidence="1">180601</strain>
        <tissue evidence="1">Whole Body</tissue>
    </source>
</reference>
<sequence>GGSVPDPVTLVTAVYGNRHRFSGDVAASCALKSETPRPRWRFSRRARAPVPACRRRGRAIHTCTAGGCLLERCTSHRVRRRCPVQGCGVARK</sequence>
<keyword evidence="2" id="KW-1185">Reference proteome</keyword>
<name>A0A6G0Y9B3_APHCR</name>
<gene>
    <name evidence="1" type="ORF">FWK35_00038061</name>
</gene>
<organism evidence="1 2">
    <name type="scientific">Aphis craccivora</name>
    <name type="common">Cowpea aphid</name>
    <dbReference type="NCBI Taxonomy" id="307492"/>
    <lineage>
        <taxon>Eukaryota</taxon>
        <taxon>Metazoa</taxon>
        <taxon>Ecdysozoa</taxon>
        <taxon>Arthropoda</taxon>
        <taxon>Hexapoda</taxon>
        <taxon>Insecta</taxon>
        <taxon>Pterygota</taxon>
        <taxon>Neoptera</taxon>
        <taxon>Paraneoptera</taxon>
        <taxon>Hemiptera</taxon>
        <taxon>Sternorrhyncha</taxon>
        <taxon>Aphidomorpha</taxon>
        <taxon>Aphidoidea</taxon>
        <taxon>Aphididae</taxon>
        <taxon>Aphidini</taxon>
        <taxon>Aphis</taxon>
        <taxon>Aphis</taxon>
    </lineage>
</organism>
<dbReference type="Proteomes" id="UP000478052">
    <property type="component" value="Unassembled WGS sequence"/>
</dbReference>
<evidence type="ECO:0000313" key="2">
    <source>
        <dbReference type="Proteomes" id="UP000478052"/>
    </source>
</evidence>
<proteinExistence type="predicted"/>
<protein>
    <submittedName>
        <fullName evidence="1">Uncharacterized protein</fullName>
    </submittedName>
</protein>
<dbReference type="EMBL" id="VUJU01005300">
    <property type="protein sequence ID" value="KAF0751667.1"/>
    <property type="molecule type" value="Genomic_DNA"/>
</dbReference>
<feature type="non-terminal residue" evidence="1">
    <location>
        <position position="1"/>
    </location>
</feature>
<dbReference type="AlphaFoldDB" id="A0A6G0Y9B3"/>
<comment type="caution">
    <text evidence="1">The sequence shown here is derived from an EMBL/GenBank/DDBJ whole genome shotgun (WGS) entry which is preliminary data.</text>
</comment>